<dbReference type="AlphaFoldDB" id="A0A151T8C5"/>
<protein>
    <recommendedName>
        <fullName evidence="3">DUF659 domain-containing protein</fullName>
    </recommendedName>
</protein>
<keyword evidence="2" id="KW-1185">Reference proteome</keyword>
<dbReference type="Proteomes" id="UP000075243">
    <property type="component" value="Chromosome 7"/>
</dbReference>
<dbReference type="Gramene" id="C.cajan_17366.t">
    <property type="protein sequence ID" value="C.cajan_17366.t.cds1"/>
    <property type="gene ID" value="C.cajan_17366"/>
</dbReference>
<evidence type="ECO:0000313" key="2">
    <source>
        <dbReference type="Proteomes" id="UP000075243"/>
    </source>
</evidence>
<gene>
    <name evidence="1" type="ORF">KK1_017879</name>
</gene>
<proteinExistence type="predicted"/>
<reference evidence="1 2" key="1">
    <citation type="journal article" date="2012" name="Nat. Biotechnol.">
        <title>Draft genome sequence of pigeonpea (Cajanus cajan), an orphan legume crop of resource-poor farmers.</title>
        <authorList>
            <person name="Varshney R.K."/>
            <person name="Chen W."/>
            <person name="Li Y."/>
            <person name="Bharti A.K."/>
            <person name="Saxena R.K."/>
            <person name="Schlueter J.A."/>
            <person name="Donoghue M.T."/>
            <person name="Azam S."/>
            <person name="Fan G."/>
            <person name="Whaley A.M."/>
            <person name="Farmer A.D."/>
            <person name="Sheridan J."/>
            <person name="Iwata A."/>
            <person name="Tuteja R."/>
            <person name="Penmetsa R.V."/>
            <person name="Wu W."/>
            <person name="Upadhyaya H.D."/>
            <person name="Yang S.P."/>
            <person name="Shah T."/>
            <person name="Saxena K.B."/>
            <person name="Michael T."/>
            <person name="McCombie W.R."/>
            <person name="Yang B."/>
            <person name="Zhang G."/>
            <person name="Yang H."/>
            <person name="Wang J."/>
            <person name="Spillane C."/>
            <person name="Cook D.R."/>
            <person name="May G.D."/>
            <person name="Xu X."/>
            <person name="Jackson S.A."/>
        </authorList>
    </citation>
    <scope>NUCLEOTIDE SEQUENCE [LARGE SCALE GENOMIC DNA]</scope>
    <source>
        <strain evidence="2">cv. Asha</strain>
    </source>
</reference>
<name>A0A151T8C5_CAJCA</name>
<evidence type="ECO:0008006" key="3">
    <source>
        <dbReference type="Google" id="ProtNLM"/>
    </source>
</evidence>
<organism evidence="1 2">
    <name type="scientific">Cajanus cajan</name>
    <name type="common">Pigeon pea</name>
    <name type="synonym">Cajanus indicus</name>
    <dbReference type="NCBI Taxonomy" id="3821"/>
    <lineage>
        <taxon>Eukaryota</taxon>
        <taxon>Viridiplantae</taxon>
        <taxon>Streptophyta</taxon>
        <taxon>Embryophyta</taxon>
        <taxon>Tracheophyta</taxon>
        <taxon>Spermatophyta</taxon>
        <taxon>Magnoliopsida</taxon>
        <taxon>eudicotyledons</taxon>
        <taxon>Gunneridae</taxon>
        <taxon>Pentapetalae</taxon>
        <taxon>rosids</taxon>
        <taxon>fabids</taxon>
        <taxon>Fabales</taxon>
        <taxon>Fabaceae</taxon>
        <taxon>Papilionoideae</taxon>
        <taxon>50 kb inversion clade</taxon>
        <taxon>NPAAA clade</taxon>
        <taxon>indigoferoid/millettioid clade</taxon>
        <taxon>Phaseoleae</taxon>
        <taxon>Cajanus</taxon>
    </lineage>
</organism>
<dbReference type="EMBL" id="CM003609">
    <property type="protein sequence ID" value="KYP63310.1"/>
    <property type="molecule type" value="Genomic_DNA"/>
</dbReference>
<accession>A0A151T8C5</accession>
<evidence type="ECO:0000313" key="1">
    <source>
        <dbReference type="EMBL" id="KYP63310.1"/>
    </source>
</evidence>
<feature type="non-terminal residue" evidence="1">
    <location>
        <position position="1"/>
    </location>
</feature>
<sequence>TPCVMHTLNLALKNIYAIKNIEINIIYEQCSWITQIVNNESYIKNYVMEHSKRFSKCSTISTH</sequence>